<proteinExistence type="inferred from homology"/>
<evidence type="ECO:0000313" key="5">
    <source>
        <dbReference type="EMBL" id="CAG7911301.1"/>
    </source>
</evidence>
<feature type="region of interest" description="Disordered" evidence="3">
    <location>
        <begin position="843"/>
        <end position="940"/>
    </location>
</feature>
<organism evidence="6">
    <name type="scientific">Brassica campestris</name>
    <name type="common">Field mustard</name>
    <dbReference type="NCBI Taxonomy" id="3711"/>
    <lineage>
        <taxon>Eukaryota</taxon>
        <taxon>Viridiplantae</taxon>
        <taxon>Streptophyta</taxon>
        <taxon>Embryophyta</taxon>
        <taxon>Tracheophyta</taxon>
        <taxon>Spermatophyta</taxon>
        <taxon>Magnoliopsida</taxon>
        <taxon>eudicotyledons</taxon>
        <taxon>Gunneridae</taxon>
        <taxon>Pentapetalae</taxon>
        <taxon>rosids</taxon>
        <taxon>malvids</taxon>
        <taxon>Brassicales</taxon>
        <taxon>Brassicaceae</taxon>
        <taxon>Brassiceae</taxon>
        <taxon>Brassica</taxon>
    </lineage>
</organism>
<feature type="region of interest" description="Disordered" evidence="3">
    <location>
        <begin position="815"/>
        <end position="834"/>
    </location>
</feature>
<feature type="compositionally biased region" description="Basic and acidic residues" evidence="3">
    <location>
        <begin position="83"/>
        <end position="99"/>
    </location>
</feature>
<dbReference type="Pfam" id="PF20669">
    <property type="entry name" value="Exo70_N"/>
    <property type="match status" value="1"/>
</dbReference>
<dbReference type="Gene3D" id="1.20.1280.170">
    <property type="entry name" value="Exocyst complex component Exo70"/>
    <property type="match status" value="1"/>
</dbReference>
<evidence type="ECO:0000259" key="4">
    <source>
        <dbReference type="Pfam" id="PF03081"/>
    </source>
</evidence>
<dbReference type="PANTHER" id="PTHR12542:SF93">
    <property type="entry name" value="EXOCYST COMPLEX COMPONENT EXO70C2"/>
    <property type="match status" value="1"/>
</dbReference>
<dbReference type="Gramene" id="A10p25470.2_BraZ1">
    <property type="protein sequence ID" value="A10p25470.2_BraZ1.CDS"/>
    <property type="gene ID" value="A10g25470.2_BraZ1"/>
</dbReference>
<dbReference type="EMBL" id="LS974626">
    <property type="protein sequence ID" value="CAG7911301.1"/>
    <property type="molecule type" value="Genomic_DNA"/>
</dbReference>
<gene>
    <name evidence="6" type="ORF">BRAA10T44508Z</name>
    <name evidence="5" type="ORF">BRAPAZ1V2_A10P25470.2</name>
</gene>
<comment type="similarity">
    <text evidence="1">Belongs to the EXO70 family.</text>
</comment>
<dbReference type="FunFam" id="1.20.1280.170:FF:000003">
    <property type="entry name" value="Exocyst subunit Exo70 family protein"/>
    <property type="match status" value="1"/>
</dbReference>
<evidence type="ECO:0000256" key="3">
    <source>
        <dbReference type="SAM" id="MobiDB-lite"/>
    </source>
</evidence>
<dbReference type="InterPro" id="IPR016159">
    <property type="entry name" value="Cullin_repeat-like_dom_sf"/>
</dbReference>
<feature type="domain" description="Exocyst complex subunit Exo70 C-terminal" evidence="4">
    <location>
        <begin position="311"/>
        <end position="644"/>
    </location>
</feature>
<feature type="region of interest" description="Disordered" evidence="3">
    <location>
        <begin position="1"/>
        <end position="105"/>
    </location>
</feature>
<accession>A0A3P6D172</accession>
<feature type="compositionally biased region" description="Basic and acidic residues" evidence="3">
    <location>
        <begin position="205"/>
        <end position="216"/>
    </location>
</feature>
<dbReference type="EMBL" id="LR031577">
    <property type="protein sequence ID" value="VDD19678.1"/>
    <property type="molecule type" value="Genomic_DNA"/>
</dbReference>
<evidence type="ECO:0000256" key="2">
    <source>
        <dbReference type="ARBA" id="ARBA00022448"/>
    </source>
</evidence>
<name>A0A3P6D172_BRACM</name>
<keyword evidence="2" id="KW-0813">Transport</keyword>
<feature type="compositionally biased region" description="Low complexity" evidence="3">
    <location>
        <begin position="843"/>
        <end position="858"/>
    </location>
</feature>
<feature type="compositionally biased region" description="Basic and acidic residues" evidence="3">
    <location>
        <begin position="1"/>
        <end position="53"/>
    </location>
</feature>
<feature type="compositionally biased region" description="Polar residues" evidence="3">
    <location>
        <begin position="874"/>
        <end position="905"/>
    </location>
</feature>
<dbReference type="PANTHER" id="PTHR12542">
    <property type="entry name" value="EXOCYST COMPLEX PROTEIN EXO70"/>
    <property type="match status" value="1"/>
</dbReference>
<sequence>MEKNDDKDPDHNDKSIIEEKADVVSDAHPPDESDGNSKENVDVGNAETEHNPEDNVESQGEEIQQTLESLSEELDQLLSSLSLHKEEHKDDNTEEKEKGDQEDDDYFQIPQFVGKFLDLLEDKLSKYDSGEPKTVWYQDQDEVSSLLEAVDRVSNLMRLLLNTKSCLDHHEPLINHAGSIQQRAMAFLEDEFRILLEESVIKETTDDTGSQRKSTEDAVVSQDNDQVTVPEPGDQEIEYPGYSEDVVALLRKIAEKMKAGGYGWECREVYLVGRRNILMRTLKQDCEFEKVSIDEVQKMSWGELEREIPIWTKTFKNCSSLFFPGELKLAEKIFPGEEGSLFCIVAHGLTIQFLGFAEAVAMTKRSTEKLFKILDIYETLRDSFPPMEELFPEELRSELRNEVTSVRSRLGESAINIFSDLENSIKSDSSKTPVPGGAVHPLTRYTMNYLKYSCEYKDTLEQVFKSHSKMEQEEEEVPANNSACSAFASQLMRIMDLLDGNMEAKSKLYKDIPLSCIFMMNNGRYIVQKIKGSAEIHEVMGDTWCRRRSSELRNYHKSYQRETWGKLLGFLGHEGLMHNGKIVKPNLKERFKSFNATFDEIHKTQTTWVINDEQLQSELRVSITAVMIPAYRAFMARFGQYLDPGRQTEKPKSSAVEKEKSQSPLIAQENVVNLGLKARNKDKLPKHSIQQTDGAKYMSYLKISKKQYQIVTSMKQSGKSIQSKALNKILGNINNLDVQPYGVFVEEEQKKLNAHWLQLVKDLPTSYVIWRKLQLQKRDVISSLERELKDKLNPWMEVCSEKPLQKHNVQLDLRNYDGDSLDPNQSGDLAPDVEDLGSLDQVSAKNQSLSKESSSDSDQITDSGRCLQVGEHPSQVSSPDCDNSINMEDTEANDYSSSINGQSLPQAPFPSEPHASDLGDANPSDERLPSTSSSHGDELQYCSGGDVWQPVGGTRQSYVGRQAYTPSGGLSIIHHPEGGEEEKNYFIEPDMPEEVDRRKMLQPGANTSFGSFPSNDQNELLQSLFKGQGGVASHSLLKVPLNEEHKQIMPIGFQQEGTNNLMEGNQFSGQFQHQMTAPQALSQDQPRQVDIYGQGSLPDNIYCDGRGFLMPRPDWNASVAQLGVTTQPPLNTGPLLNQNWQFKSMWANTNGVSQSSHTGSERDLNLLRVATNPEQMIHRGSSPDQSLFSVFSQCNQLRRSRSALEPESSSAQVNYEMLMGGGTTQAGSSLAQPTNPLDYLSGSNNPAATSLMPDDVVWMNQSRENSGLHDPLGKLYPRSWNP</sequence>
<dbReference type="GO" id="GO:0006887">
    <property type="term" value="P:exocytosis"/>
    <property type="evidence" value="ECO:0007669"/>
    <property type="project" value="InterPro"/>
</dbReference>
<dbReference type="SUPFAM" id="SSF74788">
    <property type="entry name" value="Cullin repeat-like"/>
    <property type="match status" value="1"/>
</dbReference>
<protein>
    <recommendedName>
        <fullName evidence="4">Exocyst complex subunit Exo70 C-terminal domain-containing protein</fullName>
    </recommendedName>
</protein>
<dbReference type="InterPro" id="IPR004140">
    <property type="entry name" value="Exo70"/>
</dbReference>
<dbReference type="InterPro" id="IPR046364">
    <property type="entry name" value="Exo70_C"/>
</dbReference>
<dbReference type="GO" id="GO:0000145">
    <property type="term" value="C:exocyst"/>
    <property type="evidence" value="ECO:0007669"/>
    <property type="project" value="InterPro"/>
</dbReference>
<evidence type="ECO:0000256" key="1">
    <source>
        <dbReference type="ARBA" id="ARBA00006756"/>
    </source>
</evidence>
<dbReference type="Proteomes" id="UP000694005">
    <property type="component" value="Chromosome A10"/>
</dbReference>
<evidence type="ECO:0000313" key="6">
    <source>
        <dbReference type="EMBL" id="VDD19678.1"/>
    </source>
</evidence>
<dbReference type="GO" id="GO:0005546">
    <property type="term" value="F:phosphatidylinositol-4,5-bisphosphate binding"/>
    <property type="evidence" value="ECO:0007669"/>
    <property type="project" value="InterPro"/>
</dbReference>
<feature type="region of interest" description="Disordered" evidence="3">
    <location>
        <begin position="205"/>
        <end position="235"/>
    </location>
</feature>
<dbReference type="Pfam" id="PF03081">
    <property type="entry name" value="Exo70_C"/>
    <property type="match status" value="1"/>
</dbReference>
<reference evidence="6" key="1">
    <citation type="submission" date="2018-11" db="EMBL/GenBank/DDBJ databases">
        <authorList>
            <consortium name="Genoscope - CEA"/>
            <person name="William W."/>
        </authorList>
    </citation>
    <scope>NUCLEOTIDE SEQUENCE</scope>
</reference>